<keyword evidence="9" id="KW-1185">Reference proteome</keyword>
<evidence type="ECO:0000256" key="3">
    <source>
        <dbReference type="ARBA" id="ARBA00023180"/>
    </source>
</evidence>
<dbReference type="Gene3D" id="3.30.379.10">
    <property type="entry name" value="Chitobiase/beta-hexosaminidase domain 2-like"/>
    <property type="match status" value="1"/>
</dbReference>
<sequence>MNHKLIFLLLFVIGSVQGQAPTHANQDLQLMPWPQEISVNSSDFMITPEFNVFIDGEVAASSRIFKAATRFIRYMTDKSGVFVVKGFPNTKNSKASPASLRIYFEEKAELVMGIDESYTLSVSKEGIEIHSKTDVGAMHGLSSLLQLIKVKEGSYVFSGADIKDEPRFVWRGLMMDVARHFMPVDVVKRNLEAMALVKLNVFHWHLSDDQGFRVETKTLPELYQLASDGQYYTQEQIRDIVRFADDRGIRVVPEFDVPGHGTAFLTAYPELGSKKGMVYSLERYAGIFDPTLDPTNEKTYVFLDNLFKEVAPLFPDAYFHIGGDENEGKHWSENQRIQQFMKDNHLKDNHELQTFFNIKLGKILAKYGKSLMGWEEIMTENMPKTALIHSWRGINEGVEPGQSLVDAAKNGYRTILSNGYYIDLLLSVEEHYLVDPMPAVPLSEEERKRILGGEATMWSELVTALTIDSRIWPRTAAIAERFWSNKEVRDVESMHIRLNSMSRFLELAGVQHMSAKEYIFRNIANFQDTHALRTLSQISEPFKIYSRNAGGTQYKSYAPFTLFADACTADAVSVRPFRKAVNQYVSHGDSGSKELIINDLKKWQDVDRQLSLIEAQAPLVSRIRPYSKRVYGITTLLLDGLQDTGLTSMQIKELEEFINSKEDPALNLDVELAISKELLQLATFLTK</sequence>
<evidence type="ECO:0000256" key="1">
    <source>
        <dbReference type="ARBA" id="ARBA00006285"/>
    </source>
</evidence>
<evidence type="ECO:0000313" key="9">
    <source>
        <dbReference type="Proteomes" id="UP001474120"/>
    </source>
</evidence>
<feature type="signal peptide" evidence="5">
    <location>
        <begin position="1"/>
        <end position="20"/>
    </location>
</feature>
<dbReference type="EMBL" id="JBCDNA010000001">
    <property type="protein sequence ID" value="MEL4455317.1"/>
    <property type="molecule type" value="Genomic_DNA"/>
</dbReference>
<keyword evidence="3" id="KW-0325">Glycoprotein</keyword>
<evidence type="ECO:0000256" key="4">
    <source>
        <dbReference type="ARBA" id="ARBA00023295"/>
    </source>
</evidence>
<dbReference type="InterPro" id="IPR029019">
    <property type="entry name" value="HEX_eukaryotic_N"/>
</dbReference>
<reference evidence="8 9" key="1">
    <citation type="submission" date="2024-04" db="EMBL/GenBank/DDBJ databases">
        <title>whole genome sequencing of Lutimonas vermicola strain IMCC1616.</title>
        <authorList>
            <person name="Bae S.S."/>
        </authorList>
    </citation>
    <scope>NUCLEOTIDE SEQUENCE [LARGE SCALE GENOMIC DNA]</scope>
    <source>
        <strain evidence="8 9">IMCC1616</strain>
    </source>
</reference>
<keyword evidence="4" id="KW-0326">Glycosidase</keyword>
<comment type="caution">
    <text evidence="8">The sequence shown here is derived from an EMBL/GenBank/DDBJ whole genome shotgun (WGS) entry which is preliminary data.</text>
</comment>
<name>A0ABU9KYP6_9FLAO</name>
<keyword evidence="2" id="KW-0378">Hydrolase</keyword>
<dbReference type="InterPro" id="IPR029018">
    <property type="entry name" value="Hex-like_dom2"/>
</dbReference>
<dbReference type="PRINTS" id="PR00738">
    <property type="entry name" value="GLHYDRLASE20"/>
</dbReference>
<dbReference type="SUPFAM" id="SSF55545">
    <property type="entry name" value="beta-N-acetylhexosaminidase-like domain"/>
    <property type="match status" value="1"/>
</dbReference>
<dbReference type="InterPro" id="IPR017853">
    <property type="entry name" value="GH"/>
</dbReference>
<protein>
    <submittedName>
        <fullName evidence="8">Family 20 glycosylhydrolase</fullName>
    </submittedName>
</protein>
<keyword evidence="5" id="KW-0732">Signal</keyword>
<dbReference type="SUPFAM" id="SSF51445">
    <property type="entry name" value="(Trans)glycosidases"/>
    <property type="match status" value="1"/>
</dbReference>
<gene>
    <name evidence="8" type="ORF">AABB81_05380</name>
</gene>
<feature type="domain" description="Beta-hexosaminidase eukaryotic type N-terminal" evidence="7">
    <location>
        <begin position="30"/>
        <end position="147"/>
    </location>
</feature>
<feature type="chain" id="PRO_5045255656" evidence="5">
    <location>
        <begin position="21"/>
        <end position="687"/>
    </location>
</feature>
<dbReference type="Pfam" id="PF14845">
    <property type="entry name" value="Glycohydro_20b2"/>
    <property type="match status" value="1"/>
</dbReference>
<evidence type="ECO:0000256" key="5">
    <source>
        <dbReference type="SAM" id="SignalP"/>
    </source>
</evidence>
<dbReference type="Gene3D" id="3.20.20.80">
    <property type="entry name" value="Glycosidases"/>
    <property type="match status" value="1"/>
</dbReference>
<dbReference type="InterPro" id="IPR025705">
    <property type="entry name" value="Beta_hexosaminidase_sua/sub"/>
</dbReference>
<accession>A0ABU9KYP6</accession>
<dbReference type="InterPro" id="IPR015883">
    <property type="entry name" value="Glyco_hydro_20_cat"/>
</dbReference>
<dbReference type="Pfam" id="PF00728">
    <property type="entry name" value="Glyco_hydro_20"/>
    <property type="match status" value="1"/>
</dbReference>
<evidence type="ECO:0000256" key="2">
    <source>
        <dbReference type="ARBA" id="ARBA00022801"/>
    </source>
</evidence>
<comment type="similarity">
    <text evidence="1">Belongs to the glycosyl hydrolase 20 family.</text>
</comment>
<proteinExistence type="inferred from homology"/>
<feature type="domain" description="Glycoside hydrolase family 20 catalytic" evidence="6">
    <location>
        <begin position="168"/>
        <end position="485"/>
    </location>
</feature>
<dbReference type="Proteomes" id="UP001474120">
    <property type="component" value="Unassembled WGS sequence"/>
</dbReference>
<organism evidence="8 9">
    <name type="scientific">Lutimonas vermicola</name>
    <dbReference type="NCBI Taxonomy" id="414288"/>
    <lineage>
        <taxon>Bacteria</taxon>
        <taxon>Pseudomonadati</taxon>
        <taxon>Bacteroidota</taxon>
        <taxon>Flavobacteriia</taxon>
        <taxon>Flavobacteriales</taxon>
        <taxon>Flavobacteriaceae</taxon>
        <taxon>Lutimonas</taxon>
    </lineage>
</organism>
<dbReference type="PANTHER" id="PTHR22600">
    <property type="entry name" value="BETA-HEXOSAMINIDASE"/>
    <property type="match status" value="1"/>
</dbReference>
<evidence type="ECO:0000259" key="7">
    <source>
        <dbReference type="Pfam" id="PF14845"/>
    </source>
</evidence>
<evidence type="ECO:0000313" key="8">
    <source>
        <dbReference type="EMBL" id="MEL4455317.1"/>
    </source>
</evidence>
<evidence type="ECO:0000259" key="6">
    <source>
        <dbReference type="Pfam" id="PF00728"/>
    </source>
</evidence>
<dbReference type="PANTHER" id="PTHR22600:SF21">
    <property type="entry name" value="BETA-HEXOSAMINIDASE A"/>
    <property type="match status" value="1"/>
</dbReference>
<dbReference type="RefSeq" id="WP_342159132.1">
    <property type="nucleotide sequence ID" value="NZ_JBCDNA010000001.1"/>
</dbReference>
<dbReference type="CDD" id="cd06570">
    <property type="entry name" value="GH20_chitobiase-like_1"/>
    <property type="match status" value="1"/>
</dbReference>